<feature type="compositionally biased region" description="Polar residues" evidence="2">
    <location>
        <begin position="301"/>
        <end position="317"/>
    </location>
</feature>
<feature type="compositionally biased region" description="Basic and acidic residues" evidence="2">
    <location>
        <begin position="345"/>
        <end position="380"/>
    </location>
</feature>
<evidence type="ECO:0000259" key="3">
    <source>
        <dbReference type="PROSITE" id="PS50089"/>
    </source>
</evidence>
<reference evidence="5" key="3">
    <citation type="submission" date="2025-08" db="UniProtKB">
        <authorList>
            <consortium name="RefSeq"/>
        </authorList>
    </citation>
    <scope>IDENTIFICATION</scope>
    <source>
        <strain evidence="5">CBS 342.82</strain>
    </source>
</reference>
<protein>
    <recommendedName>
        <fullName evidence="3">RING-type domain-containing protein</fullName>
    </recommendedName>
</protein>
<feature type="region of interest" description="Disordered" evidence="2">
    <location>
        <begin position="520"/>
        <end position="588"/>
    </location>
</feature>
<sequence length="970" mass="109462">MGTLTANQARLPGMCAHKLPTSCRLSSIPECCACADERAHAVSYPTYIDGIGYVPRGTRWQRYCWFCKEFWENRTQASGLRSSQTRVPEVPDQTEFLDRWYEFHQGFRISTTEDGVEERIAVLGEDFQDVSPGCLPRTLDELRAGRERSELEEREREEARLLQLTTPEAVGGNGPTLDDELEQLFQEAVNEESAIEGNEGSAEQQLRTASRNPGDSSINSSRMTTNLHAQAMNPSASRNLEYRARRVAALHRELQRMRNGIERVITGLRDLGQTVPDHSNATNRLSELGQTLDAIYDDPSRQSTTIPGQDQPANVTGDSITTTQSDRTLTAIQNRVDQARQQVDEARRNRDQAASELDHADQELRAAESRHRQLRSEQRTTENYMRLFGTREEMVAQGDNYESPIGGMFDRADERFRRAEEVRREERILRRVLEDQNARGEDDDEALYRLVELESRQRDVWGVPAVQPTVPLPGPEDFVATASQRQDRPPDSQEDEPEASQEESALEEYYALLRRQNWSQQSLPAENTTTTRHGLTPRDTTSAAESRSTPETETSALPRPIPALPASTSTFLGGPPGHQLDPDPYTNNDRGLDAAFMLSALGSNNGLRELAIGPSSLRSISEMRHRLEMNALTWNDGETIEGFLENEAILWGCQLPAERNRRRRARQEQVTFVPDILEITTGLRQSVHHIEVMAECFQMSARIRQVSGLNAPDQLRMLYRLQRGAREVEDRAVLVRMLDDNDTLNLAIELHDQQTRGERAPSSSEPADIRARIDLMRRRLLDSQRILAARLGDHSRAELNNQRQAAEAVSVATGDISIPHALIERIASRSAENRAAWERLQAMQGHRNPLGDTNAFMIRRASILNDLDDGEEDNDSEGQEDEPLGLDAPDSGRPDEPLSEEDMTVKLDCRICYSQISSIACLPCGHLSMCQWCSDQHSPTMPHDRTRPRRSAACPVCRKDIRQKVKIFRA</sequence>
<feature type="region of interest" description="Disordered" evidence="2">
    <location>
        <begin position="464"/>
        <end position="504"/>
    </location>
</feature>
<evidence type="ECO:0000313" key="5">
    <source>
        <dbReference type="RefSeq" id="XP_033459316.1"/>
    </source>
</evidence>
<name>A0A6J3M2R3_9PEZI</name>
<dbReference type="Pfam" id="PF13920">
    <property type="entry name" value="zf-C3HC4_3"/>
    <property type="match status" value="1"/>
</dbReference>
<proteinExistence type="predicted"/>
<dbReference type="Proteomes" id="UP000504637">
    <property type="component" value="Unplaced"/>
</dbReference>
<dbReference type="AlphaFoldDB" id="A0A6J3M2R3"/>
<feature type="region of interest" description="Disordered" evidence="2">
    <location>
        <begin position="345"/>
        <end position="381"/>
    </location>
</feature>
<dbReference type="InterPro" id="IPR001841">
    <property type="entry name" value="Znf_RING"/>
</dbReference>
<feature type="compositionally biased region" description="Polar residues" evidence="2">
    <location>
        <begin position="201"/>
        <end position="221"/>
    </location>
</feature>
<accession>A0A6J3M2R3</accession>
<feature type="compositionally biased region" description="Polar residues" evidence="2">
    <location>
        <begin position="520"/>
        <end position="555"/>
    </location>
</feature>
<gene>
    <name evidence="5" type="ORF">K489DRAFT_381028</name>
</gene>
<dbReference type="PROSITE" id="PS50089">
    <property type="entry name" value="ZF_RING_2"/>
    <property type="match status" value="1"/>
</dbReference>
<dbReference type="GO" id="GO:0008270">
    <property type="term" value="F:zinc ion binding"/>
    <property type="evidence" value="ECO:0007669"/>
    <property type="project" value="UniProtKB-KW"/>
</dbReference>
<reference evidence="5" key="1">
    <citation type="submission" date="2020-01" db="EMBL/GenBank/DDBJ databases">
        <authorList>
            <consortium name="DOE Joint Genome Institute"/>
            <person name="Haridas S."/>
            <person name="Albert R."/>
            <person name="Binder M."/>
            <person name="Bloem J."/>
            <person name="Labutti K."/>
            <person name="Salamov A."/>
            <person name="Andreopoulos B."/>
            <person name="Baker S.E."/>
            <person name="Barry K."/>
            <person name="Bills G."/>
            <person name="Bluhm B.H."/>
            <person name="Cannon C."/>
            <person name="Castanera R."/>
            <person name="Culley D.E."/>
            <person name="Daum C."/>
            <person name="Ezra D."/>
            <person name="Gonzalez J.B."/>
            <person name="Henrissat B."/>
            <person name="Kuo A."/>
            <person name="Liang C."/>
            <person name="Lipzen A."/>
            <person name="Lutzoni F."/>
            <person name="Magnuson J."/>
            <person name="Mondo S."/>
            <person name="Nolan M."/>
            <person name="Ohm R."/>
            <person name="Pangilinan J."/>
            <person name="Park H.-J."/>
            <person name="Ramirez L."/>
            <person name="Alfaro M."/>
            <person name="Sun H."/>
            <person name="Tritt A."/>
            <person name="Yoshinaga Y."/>
            <person name="Zwiers L.-H."/>
            <person name="Turgeon B.G."/>
            <person name="Goodwin S.B."/>
            <person name="Spatafora J.W."/>
            <person name="Crous P.W."/>
            <person name="Grigoriev I.V."/>
        </authorList>
    </citation>
    <scope>NUCLEOTIDE SEQUENCE</scope>
    <source>
        <strain evidence="5">CBS 342.82</strain>
    </source>
</reference>
<dbReference type="InterPro" id="IPR013083">
    <property type="entry name" value="Znf_RING/FYVE/PHD"/>
</dbReference>
<feature type="compositionally biased region" description="Acidic residues" evidence="2">
    <location>
        <begin position="867"/>
        <end position="884"/>
    </location>
</feature>
<dbReference type="GeneID" id="54362815"/>
<keyword evidence="4" id="KW-1185">Reference proteome</keyword>
<dbReference type="PANTHER" id="PTHR12109">
    <property type="entry name" value="RING FINGER PROTEIN 141-RELATED"/>
    <property type="match status" value="1"/>
</dbReference>
<dbReference type="SUPFAM" id="SSF57850">
    <property type="entry name" value="RING/U-box"/>
    <property type="match status" value="1"/>
</dbReference>
<reference evidence="5" key="2">
    <citation type="submission" date="2020-04" db="EMBL/GenBank/DDBJ databases">
        <authorList>
            <consortium name="NCBI Genome Project"/>
        </authorList>
    </citation>
    <scope>NUCLEOTIDE SEQUENCE</scope>
    <source>
        <strain evidence="5">CBS 342.82</strain>
    </source>
</reference>
<keyword evidence="1" id="KW-0862">Zinc</keyword>
<evidence type="ECO:0000313" key="4">
    <source>
        <dbReference type="Proteomes" id="UP000504637"/>
    </source>
</evidence>
<feature type="region of interest" description="Disordered" evidence="2">
    <location>
        <begin position="298"/>
        <end position="317"/>
    </location>
</feature>
<dbReference type="InterPro" id="IPR047126">
    <property type="entry name" value="RNF141-like"/>
</dbReference>
<evidence type="ECO:0000256" key="2">
    <source>
        <dbReference type="SAM" id="MobiDB-lite"/>
    </source>
</evidence>
<dbReference type="SMART" id="SM00184">
    <property type="entry name" value="RING"/>
    <property type="match status" value="1"/>
</dbReference>
<feature type="domain" description="RING-type" evidence="3">
    <location>
        <begin position="909"/>
        <end position="958"/>
    </location>
</feature>
<dbReference type="Gene3D" id="3.30.40.10">
    <property type="entry name" value="Zinc/RING finger domain, C3HC4 (zinc finger)"/>
    <property type="match status" value="1"/>
</dbReference>
<dbReference type="RefSeq" id="XP_033459316.1">
    <property type="nucleotide sequence ID" value="XM_033605015.1"/>
</dbReference>
<evidence type="ECO:0000256" key="1">
    <source>
        <dbReference type="PROSITE-ProRule" id="PRU00175"/>
    </source>
</evidence>
<organism evidence="5">
    <name type="scientific">Dissoconium aciculare CBS 342.82</name>
    <dbReference type="NCBI Taxonomy" id="1314786"/>
    <lineage>
        <taxon>Eukaryota</taxon>
        <taxon>Fungi</taxon>
        <taxon>Dikarya</taxon>
        <taxon>Ascomycota</taxon>
        <taxon>Pezizomycotina</taxon>
        <taxon>Dothideomycetes</taxon>
        <taxon>Dothideomycetidae</taxon>
        <taxon>Mycosphaerellales</taxon>
        <taxon>Dissoconiaceae</taxon>
        <taxon>Dissoconium</taxon>
    </lineage>
</organism>
<keyword evidence="1" id="KW-0479">Metal-binding</keyword>
<feature type="compositionally biased region" description="Acidic residues" evidence="2">
    <location>
        <begin position="492"/>
        <end position="504"/>
    </location>
</feature>
<dbReference type="OrthoDB" id="1711136at2759"/>
<keyword evidence="1" id="KW-0863">Zinc-finger</keyword>
<feature type="region of interest" description="Disordered" evidence="2">
    <location>
        <begin position="867"/>
        <end position="900"/>
    </location>
</feature>
<feature type="region of interest" description="Disordered" evidence="2">
    <location>
        <begin position="192"/>
        <end position="221"/>
    </location>
</feature>